<reference evidence="1" key="1">
    <citation type="submission" date="2013-05" db="EMBL/GenBank/DDBJ databases">
        <title>Genome assembly of Cystobacter fuscus DSM 2262.</title>
        <authorList>
            <person name="Sharma G."/>
            <person name="Khatri I."/>
            <person name="Kaur C."/>
            <person name="Mayilraj S."/>
            <person name="Subramanian S."/>
        </authorList>
    </citation>
    <scope>NUCLEOTIDE SEQUENCE [LARGE SCALE GENOMIC DNA]</scope>
    <source>
        <strain evidence="1">DSM 2262</strain>
    </source>
</reference>
<sequence length="40" mass="4346">MESLSTIRSADLIVVMARSGAYAELLHAQLEQTRKTARAG</sequence>
<accession>S9P5F0</accession>
<keyword evidence="2" id="KW-1185">Reference proteome</keyword>
<dbReference type="AlphaFoldDB" id="S9P5F0"/>
<dbReference type="EMBL" id="ANAH02000015">
    <property type="protein sequence ID" value="EPX59650.1"/>
    <property type="molecule type" value="Genomic_DNA"/>
</dbReference>
<dbReference type="Proteomes" id="UP000011682">
    <property type="component" value="Unassembled WGS sequence"/>
</dbReference>
<evidence type="ECO:0000313" key="2">
    <source>
        <dbReference type="Proteomes" id="UP000011682"/>
    </source>
</evidence>
<protein>
    <submittedName>
        <fullName evidence="1">Uncharacterized protein</fullName>
    </submittedName>
</protein>
<organism evidence="1 2">
    <name type="scientific">Cystobacter fuscus (strain ATCC 25194 / DSM 2262 / NBRC 100088 / M29)</name>
    <dbReference type="NCBI Taxonomy" id="1242864"/>
    <lineage>
        <taxon>Bacteria</taxon>
        <taxon>Pseudomonadati</taxon>
        <taxon>Myxococcota</taxon>
        <taxon>Myxococcia</taxon>
        <taxon>Myxococcales</taxon>
        <taxon>Cystobacterineae</taxon>
        <taxon>Archangiaceae</taxon>
        <taxon>Cystobacter</taxon>
    </lineage>
</organism>
<name>S9P5F0_CYSF2</name>
<gene>
    <name evidence="1" type="ORF">D187_002394</name>
</gene>
<evidence type="ECO:0000313" key="1">
    <source>
        <dbReference type="EMBL" id="EPX59650.1"/>
    </source>
</evidence>
<proteinExistence type="predicted"/>
<comment type="caution">
    <text evidence="1">The sequence shown here is derived from an EMBL/GenBank/DDBJ whole genome shotgun (WGS) entry which is preliminary data.</text>
</comment>